<dbReference type="EMBL" id="SAYJ01000017">
    <property type="protein sequence ID" value="TXJ56365.1"/>
    <property type="molecule type" value="Genomic_DNA"/>
</dbReference>
<accession>A0A5C8G3F4</accession>
<evidence type="ECO:0008006" key="3">
    <source>
        <dbReference type="Google" id="ProtNLM"/>
    </source>
</evidence>
<evidence type="ECO:0000313" key="2">
    <source>
        <dbReference type="Proteomes" id="UP000325013"/>
    </source>
</evidence>
<comment type="caution">
    <text evidence="1">The sequence shown here is derived from an EMBL/GenBank/DDBJ whole genome shotgun (WGS) entry which is preliminary data.</text>
</comment>
<dbReference type="GO" id="GO:0003676">
    <property type="term" value="F:nucleic acid binding"/>
    <property type="evidence" value="ECO:0007669"/>
    <property type="project" value="InterPro"/>
</dbReference>
<dbReference type="Gene3D" id="3.40.1350.10">
    <property type="match status" value="1"/>
</dbReference>
<protein>
    <recommendedName>
        <fullName evidence="3">PD-(D/E)XK nuclease family protein</fullName>
    </recommendedName>
</protein>
<dbReference type="AlphaFoldDB" id="A0A5C8G3F4"/>
<reference evidence="1 2" key="1">
    <citation type="journal article" date="1992" name="Lakartidningen">
        <title>[Penicillin V and not amoxicillin is the first choice preparation in acute otitis].</title>
        <authorList>
            <person name="Kamme C."/>
            <person name="Lundgren K."/>
            <person name="Prellner K."/>
        </authorList>
    </citation>
    <scope>NUCLEOTIDE SEQUENCE [LARGE SCALE GENOMIC DNA]</scope>
    <source>
        <strain evidence="1 2">PC2777IV</strain>
    </source>
</reference>
<proteinExistence type="predicted"/>
<dbReference type="InterPro" id="IPR011856">
    <property type="entry name" value="tRNA_endonuc-like_dom_sf"/>
</dbReference>
<organism evidence="1 2">
    <name type="scientific">Brachyspira aalborgi</name>
    <dbReference type="NCBI Taxonomy" id="29522"/>
    <lineage>
        <taxon>Bacteria</taxon>
        <taxon>Pseudomonadati</taxon>
        <taxon>Spirochaetota</taxon>
        <taxon>Spirochaetia</taxon>
        <taxon>Brachyspirales</taxon>
        <taxon>Brachyspiraceae</taxon>
        <taxon>Brachyspira</taxon>
    </lineage>
</organism>
<dbReference type="OrthoDB" id="9918702at2"/>
<dbReference type="Proteomes" id="UP000325013">
    <property type="component" value="Unassembled WGS sequence"/>
</dbReference>
<dbReference type="RefSeq" id="WP_147529276.1">
    <property type="nucleotide sequence ID" value="NZ_SAYJ01000017.1"/>
</dbReference>
<sequence>MAKSLNKEENILLTLINALQNDEKEKLNHLVNISKSLIEVREKVKEEMEKLPPQFNVLKYIKNQTERGSLSTFETYNSDLIRELLNTNFKYKDKKGKKEFEVNFTKLFLEFMNDKFENKIDLNDFNYKKVIFGKEHVVKVEREDKTTNRRIDLIIFYNDNNKEKSFAVIIENKTKRETGDQDSQIKDYYDKISKNYKNVYAIYLTPEGKLPSENSLPEEYYKKELYGKFANIKHAEIGYWLEGILKRQEFSFLNNEEENNKYNYKLLKSALIQIIDNEKSISGENEEGDMTETEIKKVLKENLFKELETKGKLTESELDKYIELFDKAKDLLVKEKIPIIIKKYLEFTKEVNKYLNKNIKYEIISNKDIINNMTNENWTKHIYFKINKIEINIESDYYWYKNDIVWEYFIAIYKGNKSTKNKLKKLEDNTKNIFSNLKFYDQEDRYVYLINNVEEVSPKETAEAINKLYELLKKEIK</sequence>
<name>A0A5C8G3F4_9SPIR</name>
<gene>
    <name evidence="1" type="ORF">EPJ67_08970</name>
</gene>
<evidence type="ECO:0000313" key="1">
    <source>
        <dbReference type="EMBL" id="TXJ56365.1"/>
    </source>
</evidence>